<feature type="compositionally biased region" description="Basic and acidic residues" evidence="1">
    <location>
        <begin position="353"/>
        <end position="366"/>
    </location>
</feature>
<name>A0ABQ0IVX6_GLUTH</name>
<feature type="region of interest" description="Disordered" evidence="1">
    <location>
        <begin position="353"/>
        <end position="372"/>
    </location>
</feature>
<dbReference type="EMBL" id="BASM01000016">
    <property type="protein sequence ID" value="GAD26359.1"/>
    <property type="molecule type" value="Genomic_DNA"/>
</dbReference>
<sequence length="413" mass="46488">MDIDKFDSEKNEMSSIESLLDQFEQAGHEAPNGDKIWFARDLQTLLGYQKWDKFEQVIERAKTACATAGHPIENHFQEVFPQAGKNPKGGRPSKDFELDRYASYLIAQNASSSLRQVAFAQTYFAIQTRRQELADQDGVDFDTLSENQKRLYLRNQVVAENKRLASAAKAAGVQTGQDFGKFQNKGYQGLYGGRGVGEIRQYKSLPGKANILDHMGSTELAANLFRITQTEEKLRSKNIIGKEHACNAHYEVGRKVRETMKELSGIMPEDLPVAESVKKIAAAERKQQRMRAIPAPARIEQSSVSPKEAGPVEIDLTKDLWKYALLIMSVRPDGVITTSELIDAIPKFVKLSDDHTATNESRKDSKFSQSVRNLKSHKTSKSNFIYQGYAEDVKGGFKITDKGIEFVWSYFKE</sequence>
<proteinExistence type="predicted"/>
<gene>
    <name evidence="2" type="ORF">NBRC3257_1358</name>
</gene>
<dbReference type="Proteomes" id="UP000018209">
    <property type="component" value="Unassembled WGS sequence"/>
</dbReference>
<comment type="caution">
    <text evidence="2">The sequence shown here is derived from an EMBL/GenBank/DDBJ whole genome shotgun (WGS) entry which is preliminary data.</text>
</comment>
<reference evidence="2 3" key="1">
    <citation type="submission" date="2013-08" db="EMBL/GenBank/DDBJ databases">
        <title>Gluconobacter thailandicus NBRC 3257 whole genome sequence.</title>
        <authorList>
            <person name="Matsutani M."/>
            <person name="Yakushi T."/>
            <person name="Matsushita K."/>
        </authorList>
    </citation>
    <scope>NUCLEOTIDE SEQUENCE [LARGE SCALE GENOMIC DNA]</scope>
    <source>
        <strain evidence="2 3">NBRC 3257</strain>
    </source>
</reference>
<dbReference type="NCBIfam" id="NF008573">
    <property type="entry name" value="PRK11525.1"/>
    <property type="match status" value="1"/>
</dbReference>
<evidence type="ECO:0000313" key="3">
    <source>
        <dbReference type="Proteomes" id="UP000018209"/>
    </source>
</evidence>
<dbReference type="RefSeq" id="WP_007282959.1">
    <property type="nucleotide sequence ID" value="NZ_BASM01000016.1"/>
</dbReference>
<protein>
    <submittedName>
        <fullName evidence="2">DNA-damage-inducible protein D</fullName>
    </submittedName>
</protein>
<keyword evidence="3" id="KW-1185">Reference proteome</keyword>
<evidence type="ECO:0000256" key="1">
    <source>
        <dbReference type="SAM" id="MobiDB-lite"/>
    </source>
</evidence>
<evidence type="ECO:0000313" key="2">
    <source>
        <dbReference type="EMBL" id="GAD26359.1"/>
    </source>
</evidence>
<accession>A0ABQ0IVX6</accession>
<organism evidence="2 3">
    <name type="scientific">Gluconobacter thailandicus NBRC 3257</name>
    <dbReference type="NCBI Taxonomy" id="1381097"/>
    <lineage>
        <taxon>Bacteria</taxon>
        <taxon>Pseudomonadati</taxon>
        <taxon>Pseudomonadota</taxon>
        <taxon>Alphaproteobacteria</taxon>
        <taxon>Acetobacterales</taxon>
        <taxon>Acetobacteraceae</taxon>
        <taxon>Gluconobacter</taxon>
    </lineage>
</organism>